<dbReference type="InterPro" id="IPR005522">
    <property type="entry name" value="IPK"/>
</dbReference>
<feature type="region of interest" description="Disordered" evidence="5">
    <location>
        <begin position="81"/>
        <end position="126"/>
    </location>
</feature>
<evidence type="ECO:0000256" key="4">
    <source>
        <dbReference type="RuleBase" id="RU363090"/>
    </source>
</evidence>
<dbReference type="Gene3D" id="3.30.470.160">
    <property type="entry name" value="Inositol polyphosphate kinase"/>
    <property type="match status" value="1"/>
</dbReference>
<evidence type="ECO:0000313" key="7">
    <source>
        <dbReference type="Proteomes" id="UP001634394"/>
    </source>
</evidence>
<evidence type="ECO:0000256" key="2">
    <source>
        <dbReference type="ARBA" id="ARBA00022679"/>
    </source>
</evidence>
<sequence length="500" mass="56546">MPERMEEFSLDSEPVQLQPFIHQVGGHTCVLRFNETTLCKPLIPRELYFYETVPRELKKFLPEYRGVIEVQMHEDSDGYITLMGYPPSENSSDSQHSSSKDFILARSPASSGSETENTASPVLKTRKKYRTSPESCSIRLLRSGSIEVSTETDKVFHSPDPKSGFKSAESLNPWSLKCQKKQLAKMRKSSQDSDQCKFILLENVAAKFSSPCILDLKMGTRQHGDDAPETKKMSQTRKCKNTTSVSIGLRLCGMQVYQLNTRRFVCHNKYFGRSLSVEGFKDSLYQFLNNGEELRVDLIGTIVQQLKCLGSIIHTQDSFRFYSSSLLIMYDGQDKSMKDALNPDQNQRCSDSNLHVSDNMRMPTEGVLATEDYSTNITTVLSSEKSENQGEKPRVLSSSHTEYSQDRTTDFAFSQKEISGENTSIVSEQTEYVGQGNRMTSQTLFLGKSAKVEIRMIDFAHSTHPGFREDTAIHTGPDQGYLFGLENLIQMFQEIADKYT</sequence>
<name>A0ABD3W7P9_SINWO</name>
<dbReference type="EMBL" id="JBJQND010000008">
    <property type="protein sequence ID" value="KAL3869907.1"/>
    <property type="molecule type" value="Genomic_DNA"/>
</dbReference>
<dbReference type="SUPFAM" id="SSF56104">
    <property type="entry name" value="SAICAR synthase-like"/>
    <property type="match status" value="1"/>
</dbReference>
<evidence type="ECO:0000256" key="3">
    <source>
        <dbReference type="ARBA" id="ARBA00022777"/>
    </source>
</evidence>
<dbReference type="PANTHER" id="PTHR12400:SF21">
    <property type="entry name" value="KINASE"/>
    <property type="match status" value="1"/>
</dbReference>
<dbReference type="GO" id="GO:0016301">
    <property type="term" value="F:kinase activity"/>
    <property type="evidence" value="ECO:0007669"/>
    <property type="project" value="UniProtKB-KW"/>
</dbReference>
<organism evidence="6 7">
    <name type="scientific">Sinanodonta woodiana</name>
    <name type="common">Chinese pond mussel</name>
    <name type="synonym">Anodonta woodiana</name>
    <dbReference type="NCBI Taxonomy" id="1069815"/>
    <lineage>
        <taxon>Eukaryota</taxon>
        <taxon>Metazoa</taxon>
        <taxon>Spiralia</taxon>
        <taxon>Lophotrochozoa</taxon>
        <taxon>Mollusca</taxon>
        <taxon>Bivalvia</taxon>
        <taxon>Autobranchia</taxon>
        <taxon>Heteroconchia</taxon>
        <taxon>Palaeoheterodonta</taxon>
        <taxon>Unionida</taxon>
        <taxon>Unionoidea</taxon>
        <taxon>Unionidae</taxon>
        <taxon>Unioninae</taxon>
        <taxon>Sinanodonta</taxon>
    </lineage>
</organism>
<keyword evidence="2 4" id="KW-0808">Transferase</keyword>
<feature type="compositionally biased region" description="Polar residues" evidence="5">
    <location>
        <begin position="108"/>
        <end position="120"/>
    </location>
</feature>
<keyword evidence="3 4" id="KW-0418">Kinase</keyword>
<evidence type="ECO:0000256" key="1">
    <source>
        <dbReference type="ARBA" id="ARBA00007374"/>
    </source>
</evidence>
<accession>A0ABD3W7P9</accession>
<dbReference type="AlphaFoldDB" id="A0ABD3W7P9"/>
<dbReference type="Proteomes" id="UP001634394">
    <property type="component" value="Unassembled WGS sequence"/>
</dbReference>
<protein>
    <recommendedName>
        <fullName evidence="4">Kinase</fullName>
        <ecNumber evidence="4">2.7.-.-</ecNumber>
    </recommendedName>
</protein>
<feature type="region of interest" description="Disordered" evidence="5">
    <location>
        <begin position="380"/>
        <end position="408"/>
    </location>
</feature>
<dbReference type="InterPro" id="IPR038286">
    <property type="entry name" value="IPK_sf"/>
</dbReference>
<dbReference type="PANTHER" id="PTHR12400">
    <property type="entry name" value="INOSITOL POLYPHOSPHATE KINASE"/>
    <property type="match status" value="1"/>
</dbReference>
<comment type="caution">
    <text evidence="6">The sequence shown here is derived from an EMBL/GenBank/DDBJ whole genome shotgun (WGS) entry which is preliminary data.</text>
</comment>
<dbReference type="EC" id="2.7.-.-" evidence="4"/>
<dbReference type="Pfam" id="PF03770">
    <property type="entry name" value="IPK"/>
    <property type="match status" value="1"/>
</dbReference>
<proteinExistence type="inferred from homology"/>
<comment type="similarity">
    <text evidence="1 4">Belongs to the inositol phosphokinase (IPK) family.</text>
</comment>
<feature type="compositionally biased region" description="Low complexity" evidence="5">
    <location>
        <begin position="88"/>
        <end position="97"/>
    </location>
</feature>
<gene>
    <name evidence="6" type="ORF">ACJMK2_042530</name>
</gene>
<feature type="compositionally biased region" description="Basic and acidic residues" evidence="5">
    <location>
        <begin position="384"/>
        <end position="394"/>
    </location>
</feature>
<evidence type="ECO:0000313" key="6">
    <source>
        <dbReference type="EMBL" id="KAL3869907.1"/>
    </source>
</evidence>
<reference evidence="6 7" key="1">
    <citation type="submission" date="2024-11" db="EMBL/GenBank/DDBJ databases">
        <title>Chromosome-level genome assembly of the freshwater bivalve Anodonta woodiana.</title>
        <authorList>
            <person name="Chen X."/>
        </authorList>
    </citation>
    <scope>NUCLEOTIDE SEQUENCE [LARGE SCALE GENOMIC DNA]</scope>
    <source>
        <strain evidence="6">MN2024</strain>
        <tissue evidence="6">Gills</tissue>
    </source>
</reference>
<keyword evidence="7" id="KW-1185">Reference proteome</keyword>
<evidence type="ECO:0000256" key="5">
    <source>
        <dbReference type="SAM" id="MobiDB-lite"/>
    </source>
</evidence>